<keyword evidence="3" id="KW-1185">Reference proteome</keyword>
<evidence type="ECO:0000259" key="1">
    <source>
        <dbReference type="Pfam" id="PF13590"/>
    </source>
</evidence>
<dbReference type="Gene3D" id="3.30.160.670">
    <property type="match status" value="1"/>
</dbReference>
<dbReference type="EMBL" id="FWPT01000009">
    <property type="protein sequence ID" value="SMA49839.1"/>
    <property type="molecule type" value="Genomic_DNA"/>
</dbReference>
<dbReference type="InterPro" id="IPR025411">
    <property type="entry name" value="DUF4136"/>
</dbReference>
<dbReference type="Proteomes" id="UP000196573">
    <property type="component" value="Unassembled WGS sequence"/>
</dbReference>
<evidence type="ECO:0000313" key="3">
    <source>
        <dbReference type="Proteomes" id="UP000196573"/>
    </source>
</evidence>
<evidence type="ECO:0000313" key="2">
    <source>
        <dbReference type="EMBL" id="SMA49839.1"/>
    </source>
</evidence>
<gene>
    <name evidence="2" type="ORF">EHSB41UT_03629</name>
</gene>
<reference evidence="2 3" key="1">
    <citation type="submission" date="2017-03" db="EMBL/GenBank/DDBJ databases">
        <authorList>
            <person name="Afonso C.L."/>
            <person name="Miller P.J."/>
            <person name="Scott M.A."/>
            <person name="Spackman E."/>
            <person name="Goraichik I."/>
            <person name="Dimitrov K.M."/>
            <person name="Suarez D.L."/>
            <person name="Swayne D.E."/>
        </authorList>
    </citation>
    <scope>NUCLEOTIDE SEQUENCE [LARGE SCALE GENOMIC DNA]</scope>
    <source>
        <strain evidence="2">SB41UT1</strain>
    </source>
</reference>
<proteinExistence type="predicted"/>
<organism evidence="2 3">
    <name type="scientific">Parendozoicomonas haliclonae</name>
    <dbReference type="NCBI Taxonomy" id="1960125"/>
    <lineage>
        <taxon>Bacteria</taxon>
        <taxon>Pseudomonadati</taxon>
        <taxon>Pseudomonadota</taxon>
        <taxon>Gammaproteobacteria</taxon>
        <taxon>Oceanospirillales</taxon>
        <taxon>Endozoicomonadaceae</taxon>
        <taxon>Parendozoicomonas</taxon>
    </lineage>
</organism>
<name>A0A1X7AP27_9GAMM</name>
<accession>A0A1X7AP27</accession>
<feature type="domain" description="DUF4136" evidence="1">
    <location>
        <begin position="21"/>
        <end position="189"/>
    </location>
</feature>
<sequence>MRYIFLFGLAAVISGCASRNVNWDYNPSVSLGSLKYYAWYPGEKTSVESGYDADALTQKRITSAVTRTLRSKGFIEIPTNDISTERGRMADFYIHATYRISPRLQAIQTSNCLDCGFYYPSYPWGANVYSTTNFRPYNEGTLTLDVINPRNKQVIWSGSSWARISKTASPMERTDQIKAAVKKILSGFPRPNKSYYDDDDDF</sequence>
<protein>
    <recommendedName>
        <fullName evidence="1">DUF4136 domain-containing protein</fullName>
    </recommendedName>
</protein>
<dbReference type="Pfam" id="PF13590">
    <property type="entry name" value="DUF4136"/>
    <property type="match status" value="1"/>
</dbReference>
<dbReference type="RefSeq" id="WP_165767317.1">
    <property type="nucleotide sequence ID" value="NZ_CBCSCN010000011.1"/>
</dbReference>
<dbReference type="AlphaFoldDB" id="A0A1X7AP27"/>
<dbReference type="PROSITE" id="PS51257">
    <property type="entry name" value="PROKAR_LIPOPROTEIN"/>
    <property type="match status" value="1"/>
</dbReference>